<dbReference type="Proteomes" id="UP001558652">
    <property type="component" value="Unassembled WGS sequence"/>
</dbReference>
<evidence type="ECO:0000256" key="1">
    <source>
        <dbReference type="ARBA" id="ARBA00004123"/>
    </source>
</evidence>
<keyword evidence="4 5" id="KW-0539">Nucleus</keyword>
<dbReference type="AlphaFoldDB" id="A0ABD0YP98"/>
<dbReference type="InterPro" id="IPR036504">
    <property type="entry name" value="CGI121/TPRKB_sf"/>
</dbReference>
<dbReference type="EMBL" id="JBFDAA010000013">
    <property type="protein sequence ID" value="KAL1122983.1"/>
    <property type="molecule type" value="Genomic_DNA"/>
</dbReference>
<protein>
    <submittedName>
        <fullName evidence="6">Uncharacterized protein</fullName>
    </submittedName>
</protein>
<sequence>MAKSFKLEAGTIHMALVRDVQNTEEIRKKIQSGDETLRACGLVRPSLILDPIQLVVAANKSLLSAQREDLTTKSVITETLYNLSPSKNIRQSLVNFGIGAGDKDVLVFVVGDDDDFRHLEAARHVISGRWVDINELEGISDKSRIKKMYDIKDTESECFDLLDSVVSRIAVKKCL</sequence>
<comment type="similarity">
    <text evidence="2 5">Belongs to the CGI121/TPRKB family.</text>
</comment>
<organism evidence="6 7">
    <name type="scientific">Ranatra chinensis</name>
    <dbReference type="NCBI Taxonomy" id="642074"/>
    <lineage>
        <taxon>Eukaryota</taxon>
        <taxon>Metazoa</taxon>
        <taxon>Ecdysozoa</taxon>
        <taxon>Arthropoda</taxon>
        <taxon>Hexapoda</taxon>
        <taxon>Insecta</taxon>
        <taxon>Pterygota</taxon>
        <taxon>Neoptera</taxon>
        <taxon>Paraneoptera</taxon>
        <taxon>Hemiptera</taxon>
        <taxon>Heteroptera</taxon>
        <taxon>Panheteroptera</taxon>
        <taxon>Nepomorpha</taxon>
        <taxon>Nepidae</taxon>
        <taxon>Ranatrinae</taxon>
        <taxon>Ranatra</taxon>
    </lineage>
</organism>
<evidence type="ECO:0000256" key="4">
    <source>
        <dbReference type="ARBA" id="ARBA00023242"/>
    </source>
</evidence>
<dbReference type="GO" id="GO:0008033">
    <property type="term" value="P:tRNA processing"/>
    <property type="evidence" value="ECO:0007669"/>
    <property type="project" value="UniProtKB-KW"/>
</dbReference>
<evidence type="ECO:0000313" key="7">
    <source>
        <dbReference type="Proteomes" id="UP001558652"/>
    </source>
</evidence>
<evidence type="ECO:0000313" key="6">
    <source>
        <dbReference type="EMBL" id="KAL1122983.1"/>
    </source>
</evidence>
<dbReference type="InterPro" id="IPR013926">
    <property type="entry name" value="CGI121/TPRKB"/>
</dbReference>
<dbReference type="Pfam" id="PF08617">
    <property type="entry name" value="CGI-121"/>
    <property type="match status" value="1"/>
</dbReference>
<dbReference type="PANTHER" id="PTHR15840">
    <property type="entry name" value="CGI-121 FAMILY MEMBER"/>
    <property type="match status" value="1"/>
</dbReference>
<proteinExistence type="inferred from homology"/>
<reference evidence="6 7" key="1">
    <citation type="submission" date="2024-07" db="EMBL/GenBank/DDBJ databases">
        <title>Chromosome-level genome assembly of the water stick insect Ranatra chinensis (Heteroptera: Nepidae).</title>
        <authorList>
            <person name="Liu X."/>
        </authorList>
    </citation>
    <scope>NUCLEOTIDE SEQUENCE [LARGE SCALE GENOMIC DNA]</scope>
    <source>
        <strain evidence="6">Cailab_2021Rc</strain>
        <tissue evidence="6">Muscle</tissue>
    </source>
</reference>
<gene>
    <name evidence="6" type="ORF">AAG570_003307</name>
</gene>
<keyword evidence="7" id="KW-1185">Reference proteome</keyword>
<accession>A0ABD0YP98</accession>
<keyword evidence="3" id="KW-0819">tRNA processing</keyword>
<evidence type="ECO:0000256" key="3">
    <source>
        <dbReference type="ARBA" id="ARBA00022694"/>
    </source>
</evidence>
<dbReference type="Gene3D" id="3.30.2380.10">
    <property type="entry name" value="CGI121/TPRKB"/>
    <property type="match status" value="1"/>
</dbReference>
<comment type="caution">
    <text evidence="6">The sequence shown here is derived from an EMBL/GenBank/DDBJ whole genome shotgun (WGS) entry which is preliminary data.</text>
</comment>
<name>A0ABD0YP98_9HEMI</name>
<dbReference type="GO" id="GO:0005634">
    <property type="term" value="C:nucleus"/>
    <property type="evidence" value="ECO:0007669"/>
    <property type="project" value="UniProtKB-SubCell"/>
</dbReference>
<dbReference type="SUPFAM" id="SSF143870">
    <property type="entry name" value="PF0523-like"/>
    <property type="match status" value="1"/>
</dbReference>
<evidence type="ECO:0000256" key="2">
    <source>
        <dbReference type="ARBA" id="ARBA00005546"/>
    </source>
</evidence>
<dbReference type="NCBIfam" id="NF011465">
    <property type="entry name" value="PRK14886.1-1"/>
    <property type="match status" value="1"/>
</dbReference>
<comment type="subcellular location">
    <subcellularLocation>
        <location evidence="1">Nucleus</location>
    </subcellularLocation>
</comment>
<dbReference type="PANTHER" id="PTHR15840:SF10">
    <property type="entry name" value="EKC_KEOPS COMPLEX SUBUNIT TPRKB"/>
    <property type="match status" value="1"/>
</dbReference>
<evidence type="ECO:0000256" key="5">
    <source>
        <dbReference type="RuleBase" id="RU004398"/>
    </source>
</evidence>